<evidence type="ECO:0000313" key="1">
    <source>
        <dbReference type="EMBL" id="GCL45906.1"/>
    </source>
</evidence>
<sequence length="93" mass="10713">MSATGVSTRPLFIYVNAQKAQENPALEKFVEHYLDRVPNLLDNIGYIPLPDEAYYLARVQLQKFEVETVFDCRPQPNLTIGELLRKQAQFEAK</sequence>
<organism evidence="1 2">
    <name type="scientific">Microcystis aeruginosa NIES-3787</name>
    <dbReference type="NCBI Taxonomy" id="2517782"/>
    <lineage>
        <taxon>Bacteria</taxon>
        <taxon>Bacillati</taxon>
        <taxon>Cyanobacteriota</taxon>
        <taxon>Cyanophyceae</taxon>
        <taxon>Oscillatoriophycideae</taxon>
        <taxon>Chroococcales</taxon>
        <taxon>Microcystaceae</taxon>
        <taxon>Microcystis</taxon>
    </lineage>
</organism>
<dbReference type="Proteomes" id="UP000438874">
    <property type="component" value="Unassembled WGS sequence"/>
</dbReference>
<protein>
    <submittedName>
        <fullName evidence="1">Phosphate transport system substrate-binding protein</fullName>
    </submittedName>
</protein>
<name>A0A6H9GHH8_MICAE</name>
<dbReference type="EMBL" id="BJCH01000013">
    <property type="protein sequence ID" value="GCL45906.1"/>
    <property type="molecule type" value="Genomic_DNA"/>
</dbReference>
<proteinExistence type="predicted"/>
<dbReference type="AlphaFoldDB" id="A0A6H9GHH8"/>
<reference evidence="1 2" key="1">
    <citation type="submission" date="2019-02" db="EMBL/GenBank/DDBJ databases">
        <title>Draft genome sequence of Arthrospira platensis NIES-3787.</title>
        <authorList>
            <person name="Yamaguchi H."/>
            <person name="Suzuki S."/>
            <person name="Kawachi M."/>
        </authorList>
    </citation>
    <scope>NUCLEOTIDE SEQUENCE [LARGE SCALE GENOMIC DNA]</scope>
    <source>
        <strain evidence="1 2">NIES-3787</strain>
    </source>
</reference>
<evidence type="ECO:0000313" key="2">
    <source>
        <dbReference type="Proteomes" id="UP000438874"/>
    </source>
</evidence>
<comment type="caution">
    <text evidence="1">The sequence shown here is derived from an EMBL/GenBank/DDBJ whole genome shotgun (WGS) entry which is preliminary data.</text>
</comment>
<dbReference type="Gene3D" id="3.40.190.10">
    <property type="entry name" value="Periplasmic binding protein-like II"/>
    <property type="match status" value="1"/>
</dbReference>
<gene>
    <name evidence="1" type="primary">sphX_2</name>
    <name evidence="1" type="ORF">NIES3787_15940</name>
</gene>
<dbReference type="SUPFAM" id="SSF53850">
    <property type="entry name" value="Periplasmic binding protein-like II"/>
    <property type="match status" value="1"/>
</dbReference>
<accession>A0A6H9GHH8</accession>